<dbReference type="GO" id="GO:0016628">
    <property type="term" value="F:oxidoreductase activity, acting on the CH-CH group of donors, NAD or NADP as acceptor"/>
    <property type="evidence" value="ECO:0007669"/>
    <property type="project" value="InterPro"/>
</dbReference>
<dbReference type="CDD" id="cd05288">
    <property type="entry name" value="PGDH"/>
    <property type="match status" value="1"/>
</dbReference>
<feature type="domain" description="Enoyl reductase (ER)" evidence="2">
    <location>
        <begin position="20"/>
        <end position="337"/>
    </location>
</feature>
<proteinExistence type="predicted"/>
<dbReference type="Pfam" id="PF16884">
    <property type="entry name" value="ADH_N_2"/>
    <property type="match status" value="1"/>
</dbReference>
<keyword evidence="1" id="KW-0560">Oxidoreductase</keyword>
<dbReference type="InterPro" id="IPR020843">
    <property type="entry name" value="ER"/>
</dbReference>
<comment type="caution">
    <text evidence="3">The sequence shown here is derived from an EMBL/GenBank/DDBJ whole genome shotgun (WGS) entry which is preliminary data.</text>
</comment>
<dbReference type="InterPro" id="IPR041694">
    <property type="entry name" value="ADH_N_2"/>
</dbReference>
<dbReference type="InterPro" id="IPR045010">
    <property type="entry name" value="MDR_fam"/>
</dbReference>
<protein>
    <submittedName>
        <fullName evidence="3">Zinc-binding dehydrogenase</fullName>
    </submittedName>
</protein>
<dbReference type="InterPro" id="IPR011032">
    <property type="entry name" value="GroES-like_sf"/>
</dbReference>
<keyword evidence="4" id="KW-1185">Reference proteome</keyword>
<evidence type="ECO:0000259" key="2">
    <source>
        <dbReference type="SMART" id="SM00829"/>
    </source>
</evidence>
<gene>
    <name evidence="3" type="ORF">GSM42_02080</name>
</gene>
<name>A0A6I4VLR1_9BACL</name>
<dbReference type="AlphaFoldDB" id="A0A6I4VLR1"/>
<dbReference type="EMBL" id="WUUL01000001">
    <property type="protein sequence ID" value="MXQ52559.1"/>
    <property type="molecule type" value="Genomic_DNA"/>
</dbReference>
<dbReference type="Pfam" id="PF00107">
    <property type="entry name" value="ADH_zinc_N"/>
    <property type="match status" value="1"/>
</dbReference>
<evidence type="ECO:0000313" key="3">
    <source>
        <dbReference type="EMBL" id="MXQ52559.1"/>
    </source>
</evidence>
<dbReference type="InterPro" id="IPR013149">
    <property type="entry name" value="ADH-like_C"/>
</dbReference>
<dbReference type="SUPFAM" id="SSF50129">
    <property type="entry name" value="GroES-like"/>
    <property type="match status" value="2"/>
</dbReference>
<dbReference type="SMART" id="SM00829">
    <property type="entry name" value="PKS_ER"/>
    <property type="match status" value="1"/>
</dbReference>
<dbReference type="FunFam" id="3.40.50.720:FF:000121">
    <property type="entry name" value="Prostaglandin reductase 2"/>
    <property type="match status" value="1"/>
</dbReference>
<evidence type="ECO:0000313" key="4">
    <source>
        <dbReference type="Proteomes" id="UP000430692"/>
    </source>
</evidence>
<dbReference type="RefSeq" id="WP_160799568.1">
    <property type="nucleotide sequence ID" value="NZ_WUUL01000001.1"/>
</dbReference>
<dbReference type="InterPro" id="IPR036291">
    <property type="entry name" value="NAD(P)-bd_dom_sf"/>
</dbReference>
<dbReference type="PANTHER" id="PTHR43205">
    <property type="entry name" value="PROSTAGLANDIN REDUCTASE"/>
    <property type="match status" value="1"/>
</dbReference>
<evidence type="ECO:0000256" key="1">
    <source>
        <dbReference type="ARBA" id="ARBA00023002"/>
    </source>
</evidence>
<reference evidence="3 4" key="1">
    <citation type="submission" date="2019-12" db="EMBL/GenBank/DDBJ databases">
        <title>Whole-genome analyses of novel actinobacteria.</title>
        <authorList>
            <person name="Sahin N."/>
            <person name="Saygin H."/>
        </authorList>
    </citation>
    <scope>NUCLEOTIDE SEQUENCE [LARGE SCALE GENOMIC DNA]</scope>
    <source>
        <strain evidence="3 4">KC615</strain>
    </source>
</reference>
<dbReference type="PANTHER" id="PTHR43205:SF7">
    <property type="entry name" value="PROSTAGLANDIN REDUCTASE 1"/>
    <property type="match status" value="1"/>
</dbReference>
<dbReference type="SUPFAM" id="SSF51735">
    <property type="entry name" value="NAD(P)-binding Rossmann-fold domains"/>
    <property type="match status" value="1"/>
</dbReference>
<dbReference type="Gene3D" id="3.90.180.10">
    <property type="entry name" value="Medium-chain alcohol dehydrogenases, catalytic domain"/>
    <property type="match status" value="1"/>
</dbReference>
<organism evidence="3 4">
    <name type="scientific">Shimazuella alba</name>
    <dbReference type="NCBI Taxonomy" id="2690964"/>
    <lineage>
        <taxon>Bacteria</taxon>
        <taxon>Bacillati</taxon>
        <taxon>Bacillota</taxon>
        <taxon>Bacilli</taxon>
        <taxon>Bacillales</taxon>
        <taxon>Thermoactinomycetaceae</taxon>
        <taxon>Shimazuella</taxon>
    </lineage>
</organism>
<dbReference type="Gene3D" id="3.40.50.720">
    <property type="entry name" value="NAD(P)-binding Rossmann-like Domain"/>
    <property type="match status" value="1"/>
</dbReference>
<dbReference type="Proteomes" id="UP000430692">
    <property type="component" value="Unassembled WGS sequence"/>
</dbReference>
<sequence>MERRNIQVLLANRPQGWVQESDFLFTETVLPSLMEGEVLIKHLYLSLDPYMRGTMNDAKSYARKVELGQVMRGGTIGVVEATKHPDFQENDLVSGYFGWQQYSIFNGQDVLGRNVRKISPKDGIAPSVYLGALGMPGVTAWIGLQTIGQPKAGETVVVSAASGAVGSVAGQLAKIQGCRVVGIAGGKTKCDYVINELGFDSCVDYKAGHLAEDLARATPEGVDIYFENVGGEILETVSQRLNPFARIPLCGLISQYNEISPQGFHNFGALLTLRAKIQGFNVQDANTNLWQEAINELEQLLLTRKLKYRESIVDGIEQAPKAFIGMLKGKNFGKQLVKLT</sequence>
<accession>A0A6I4VLR1</accession>